<keyword evidence="3" id="KW-1185">Reference proteome</keyword>
<dbReference type="RefSeq" id="WP_189575882.1">
    <property type="nucleotide sequence ID" value="NZ_BMXU01000002.1"/>
</dbReference>
<organism evidence="2 3">
    <name type="scientific">Parvularcula lutaonensis</name>
    <dbReference type="NCBI Taxonomy" id="491923"/>
    <lineage>
        <taxon>Bacteria</taxon>
        <taxon>Pseudomonadati</taxon>
        <taxon>Pseudomonadota</taxon>
        <taxon>Alphaproteobacteria</taxon>
        <taxon>Parvularculales</taxon>
        <taxon>Parvularculaceae</taxon>
        <taxon>Parvularcula</taxon>
    </lineage>
</organism>
<dbReference type="InterPro" id="IPR007791">
    <property type="entry name" value="DjlA_N"/>
</dbReference>
<evidence type="ECO:0000313" key="2">
    <source>
        <dbReference type="EMBL" id="MFC3303375.1"/>
    </source>
</evidence>
<dbReference type="SUPFAM" id="SSF158682">
    <property type="entry name" value="TerB-like"/>
    <property type="match status" value="1"/>
</dbReference>
<dbReference type="InterPro" id="IPR029024">
    <property type="entry name" value="TerB-like"/>
</dbReference>
<evidence type="ECO:0000259" key="1">
    <source>
        <dbReference type="Pfam" id="PF05099"/>
    </source>
</evidence>
<evidence type="ECO:0000313" key="3">
    <source>
        <dbReference type="Proteomes" id="UP001595607"/>
    </source>
</evidence>
<dbReference type="EMBL" id="JBHRVA010000003">
    <property type="protein sequence ID" value="MFC3303375.1"/>
    <property type="molecule type" value="Genomic_DNA"/>
</dbReference>
<accession>A0ABV7MF64</accession>
<name>A0ABV7MF64_9PROT</name>
<gene>
    <name evidence="2" type="ORF">ACFONP_11600</name>
</gene>
<reference evidence="3" key="1">
    <citation type="journal article" date="2019" name="Int. J. Syst. Evol. Microbiol.">
        <title>The Global Catalogue of Microorganisms (GCM) 10K type strain sequencing project: providing services to taxonomists for standard genome sequencing and annotation.</title>
        <authorList>
            <consortium name="The Broad Institute Genomics Platform"/>
            <consortium name="The Broad Institute Genome Sequencing Center for Infectious Disease"/>
            <person name="Wu L."/>
            <person name="Ma J."/>
        </authorList>
    </citation>
    <scope>NUCLEOTIDE SEQUENCE [LARGE SCALE GENOMIC DNA]</scope>
    <source>
        <strain evidence="3">KCTC 22245</strain>
    </source>
</reference>
<feature type="domain" description="Co-chaperone DjlA N-terminal" evidence="1">
    <location>
        <begin position="29"/>
        <end position="142"/>
    </location>
</feature>
<sequence>MVLKNFTEWLAPGDGETKDPSPKLPPRVGAAGLLIAAAHREGRFTDVEKDLVAAALMKLFMLTNPDARALREEAEKELFENGRSFVDFAAAAKELDRDEQEALVTHIWRIVDLEEKVDGEHPFVSSVRDYLGFTKEQAEALRPAED</sequence>
<comment type="caution">
    <text evidence="2">The sequence shown here is derived from an EMBL/GenBank/DDBJ whole genome shotgun (WGS) entry which is preliminary data.</text>
</comment>
<proteinExistence type="predicted"/>
<dbReference type="Proteomes" id="UP001595607">
    <property type="component" value="Unassembled WGS sequence"/>
</dbReference>
<protein>
    <submittedName>
        <fullName evidence="2">TerB family tellurite resistance protein</fullName>
    </submittedName>
</protein>
<dbReference type="Pfam" id="PF05099">
    <property type="entry name" value="TerB"/>
    <property type="match status" value="1"/>
</dbReference>